<feature type="transmembrane region" description="Helical" evidence="6">
    <location>
        <begin position="78"/>
        <end position="100"/>
    </location>
</feature>
<dbReference type="InterPro" id="IPR011701">
    <property type="entry name" value="MFS"/>
</dbReference>
<dbReference type="PANTHER" id="PTHR24064">
    <property type="entry name" value="SOLUTE CARRIER FAMILY 22 MEMBER"/>
    <property type="match status" value="1"/>
</dbReference>
<feature type="transmembrane region" description="Helical" evidence="6">
    <location>
        <begin position="254"/>
        <end position="272"/>
    </location>
</feature>
<evidence type="ECO:0000256" key="1">
    <source>
        <dbReference type="ARBA" id="ARBA00004141"/>
    </source>
</evidence>
<reference evidence="8" key="2">
    <citation type="submission" date="2020-10" db="UniProtKB">
        <authorList>
            <consortium name="WormBaseParasite"/>
        </authorList>
    </citation>
    <scope>IDENTIFICATION</scope>
</reference>
<comment type="subcellular location">
    <subcellularLocation>
        <location evidence="1">Membrane</location>
        <topology evidence="1">Multi-pass membrane protein</topology>
    </subcellularLocation>
</comment>
<accession>A0A7E4UUH8</accession>
<evidence type="ECO:0000256" key="6">
    <source>
        <dbReference type="SAM" id="Phobius"/>
    </source>
</evidence>
<keyword evidence="4 6" id="KW-0472">Membrane</keyword>
<evidence type="ECO:0000256" key="3">
    <source>
        <dbReference type="ARBA" id="ARBA00022989"/>
    </source>
</evidence>
<dbReference type="WBParaSite" id="Pan_g12681.t1">
    <property type="protein sequence ID" value="Pan_g12681.t1"/>
    <property type="gene ID" value="Pan_g12681"/>
</dbReference>
<feature type="transmembrane region" description="Helical" evidence="6">
    <location>
        <begin position="408"/>
        <end position="428"/>
    </location>
</feature>
<evidence type="ECO:0000256" key="4">
    <source>
        <dbReference type="ARBA" id="ARBA00023136"/>
    </source>
</evidence>
<dbReference type="SUPFAM" id="SSF103473">
    <property type="entry name" value="MFS general substrate transporter"/>
    <property type="match status" value="1"/>
</dbReference>
<dbReference type="Gene3D" id="1.20.1250.20">
    <property type="entry name" value="MFS general substrate transporter like domains"/>
    <property type="match status" value="1"/>
</dbReference>
<keyword evidence="3 6" id="KW-1133">Transmembrane helix</keyword>
<feature type="transmembrane region" description="Helical" evidence="6">
    <location>
        <begin position="539"/>
        <end position="556"/>
    </location>
</feature>
<evidence type="ECO:0000256" key="2">
    <source>
        <dbReference type="ARBA" id="ARBA00022692"/>
    </source>
</evidence>
<feature type="transmembrane region" description="Helical" evidence="6">
    <location>
        <begin position="195"/>
        <end position="213"/>
    </location>
</feature>
<dbReference type="InterPro" id="IPR036259">
    <property type="entry name" value="MFS_trans_sf"/>
</dbReference>
<evidence type="ECO:0000313" key="7">
    <source>
        <dbReference type="Proteomes" id="UP000492821"/>
    </source>
</evidence>
<feature type="region of interest" description="Disordered" evidence="5">
    <location>
        <begin position="1"/>
        <end position="36"/>
    </location>
</feature>
<protein>
    <submittedName>
        <fullName evidence="8">MFS domain-containing protein</fullName>
    </submittedName>
</protein>
<feature type="compositionally biased region" description="Low complexity" evidence="5">
    <location>
        <begin position="7"/>
        <end position="36"/>
    </location>
</feature>
<feature type="transmembrane region" description="Helical" evidence="6">
    <location>
        <begin position="475"/>
        <end position="493"/>
    </location>
</feature>
<feature type="transmembrane region" description="Helical" evidence="6">
    <location>
        <begin position="505"/>
        <end position="527"/>
    </location>
</feature>
<feature type="transmembrane region" description="Helical" evidence="6">
    <location>
        <begin position="379"/>
        <end position="396"/>
    </location>
</feature>
<evidence type="ECO:0000313" key="8">
    <source>
        <dbReference type="WBParaSite" id="Pan_g12681.t1"/>
    </source>
</evidence>
<dbReference type="Pfam" id="PF07690">
    <property type="entry name" value="MFS_1"/>
    <property type="match status" value="1"/>
</dbReference>
<keyword evidence="2 6" id="KW-0812">Transmembrane</keyword>
<dbReference type="Proteomes" id="UP000492821">
    <property type="component" value="Unassembled WGS sequence"/>
</dbReference>
<dbReference type="AlphaFoldDB" id="A0A7E4UUH8"/>
<proteinExistence type="predicted"/>
<reference evidence="7" key="1">
    <citation type="journal article" date="2013" name="Genetics">
        <title>The draft genome and transcriptome of Panagrellus redivivus are shaped by the harsh demands of a free-living lifestyle.</title>
        <authorList>
            <person name="Srinivasan J."/>
            <person name="Dillman A.R."/>
            <person name="Macchietto M.G."/>
            <person name="Heikkinen L."/>
            <person name="Lakso M."/>
            <person name="Fracchia K.M."/>
            <person name="Antoshechkin I."/>
            <person name="Mortazavi A."/>
            <person name="Wong G."/>
            <person name="Sternberg P.W."/>
        </authorList>
    </citation>
    <scope>NUCLEOTIDE SEQUENCE [LARGE SCALE GENOMIC DNA]</scope>
    <source>
        <strain evidence="7">MT8872</strain>
    </source>
</reference>
<dbReference type="GO" id="GO:0016020">
    <property type="term" value="C:membrane"/>
    <property type="evidence" value="ECO:0007669"/>
    <property type="project" value="UniProtKB-SubCell"/>
</dbReference>
<feature type="transmembrane region" description="Helical" evidence="6">
    <location>
        <begin position="219"/>
        <end position="242"/>
    </location>
</feature>
<dbReference type="GO" id="GO:0022857">
    <property type="term" value="F:transmembrane transporter activity"/>
    <property type="evidence" value="ECO:0007669"/>
    <property type="project" value="InterPro"/>
</dbReference>
<feature type="transmembrane region" description="Helical" evidence="6">
    <location>
        <begin position="440"/>
        <end position="463"/>
    </location>
</feature>
<sequence>MAHSDSSDSAYSDSEFSSDSVSSDGQSVHSDSVSSDSAYATSVYSDSACSESISSVPPQIPEPPKKPPILDEFIQFGYFYIPFMFCQQLMVLVLTSAFFFPTFGSRLPTISKCGDENFESIRLTDRCKHLEKLRASGSNCTPEFDNDFWSLPQELNYYCGTAYIVKEASIIQKIGHFVGAFIAGQLSDMFGRKKTLIVGIVGMLGSFIGVSFATDLVWYSVAMFFIALFSSYLITVDTVYLVEMVPPKHVTWSLSFIGFAPNVIVFAGLAWISHDFRTLARVCAGITTALLVMQIWCPESARWLLYKHNVEEAKNVVRRIHRWNRTLTDNKSVQMDIAFLKNSNEIELQRERENEINPNSRKKFYLYHLFATDTMEKRILSICLMCTLLYFGYYKLIFNMQHLPGNVFINVAIVGALLWLINILYGIADVKYGNIEENKNGTLFIVSFCLLFCFGVVSIKYYVGLHVIAFDATCYIILGALSFNVLIIAGVVTSRVFPTPVRNSAVGLVHFCGRFGMITELVLFYYIHPDSQETYLEGIMTFFILPFLFMWAFPLFDVHVPETDEPLSDQMPDM</sequence>
<evidence type="ECO:0000256" key="5">
    <source>
        <dbReference type="SAM" id="MobiDB-lite"/>
    </source>
</evidence>
<name>A0A7E4UUH8_PANRE</name>
<organism evidence="7 8">
    <name type="scientific">Panagrellus redivivus</name>
    <name type="common">Microworm</name>
    <dbReference type="NCBI Taxonomy" id="6233"/>
    <lineage>
        <taxon>Eukaryota</taxon>
        <taxon>Metazoa</taxon>
        <taxon>Ecdysozoa</taxon>
        <taxon>Nematoda</taxon>
        <taxon>Chromadorea</taxon>
        <taxon>Rhabditida</taxon>
        <taxon>Tylenchina</taxon>
        <taxon>Panagrolaimomorpha</taxon>
        <taxon>Panagrolaimoidea</taxon>
        <taxon>Panagrolaimidae</taxon>
        <taxon>Panagrellus</taxon>
    </lineage>
</organism>
<keyword evidence="7" id="KW-1185">Reference proteome</keyword>